<comment type="caution">
    <text evidence="5">The sequence shown here is derived from an EMBL/GenBank/DDBJ whole genome shotgun (WGS) entry which is preliminary data.</text>
</comment>
<dbReference type="Pfam" id="PF01145">
    <property type="entry name" value="Band_7"/>
    <property type="match status" value="1"/>
</dbReference>
<accession>A0A9D5Q575</accession>
<dbReference type="Gene3D" id="3.30.479.30">
    <property type="entry name" value="Band 7 domain"/>
    <property type="match status" value="1"/>
</dbReference>
<evidence type="ECO:0000313" key="5">
    <source>
        <dbReference type="EMBL" id="MBD3324300.1"/>
    </source>
</evidence>
<evidence type="ECO:0000256" key="3">
    <source>
        <dbReference type="SAM" id="Phobius"/>
    </source>
</evidence>
<dbReference type="AlphaFoldDB" id="A0A9D5Q575"/>
<proteinExistence type="predicted"/>
<keyword evidence="1" id="KW-0175">Coiled coil</keyword>
<dbReference type="SUPFAM" id="SSF117892">
    <property type="entry name" value="Band 7/SPFH domain"/>
    <property type="match status" value="2"/>
</dbReference>
<name>A0A9D5Q575_9BACT</name>
<organism evidence="5 6">
    <name type="scientific">candidate division KSB3 bacterium</name>
    <dbReference type="NCBI Taxonomy" id="2044937"/>
    <lineage>
        <taxon>Bacteria</taxon>
        <taxon>candidate division KSB3</taxon>
    </lineage>
</organism>
<keyword evidence="3" id="KW-0812">Transmembrane</keyword>
<dbReference type="InterPro" id="IPR001107">
    <property type="entry name" value="Band_7"/>
</dbReference>
<gene>
    <name evidence="5" type="ORF">GF339_06925</name>
</gene>
<evidence type="ECO:0000259" key="4">
    <source>
        <dbReference type="Pfam" id="PF01145"/>
    </source>
</evidence>
<evidence type="ECO:0000256" key="1">
    <source>
        <dbReference type="SAM" id="Coils"/>
    </source>
</evidence>
<protein>
    <recommendedName>
        <fullName evidence="4">Band 7 domain-containing protein</fullName>
    </recommendedName>
</protein>
<dbReference type="Proteomes" id="UP000649604">
    <property type="component" value="Unassembled WGS sequence"/>
</dbReference>
<keyword evidence="3" id="KW-1133">Transmembrane helix</keyword>
<reference evidence="5" key="1">
    <citation type="submission" date="2019-11" db="EMBL/GenBank/DDBJ databases">
        <title>Microbial mats filling the niche in hypersaline microbial mats.</title>
        <authorList>
            <person name="Wong H.L."/>
            <person name="Macleod F.I."/>
            <person name="White R.A. III"/>
            <person name="Burns B.P."/>
        </authorList>
    </citation>
    <scope>NUCLEOTIDE SEQUENCE</scope>
    <source>
        <strain evidence="5">Rbin_158</strain>
    </source>
</reference>
<dbReference type="InterPro" id="IPR036013">
    <property type="entry name" value="Band_7/SPFH_dom_sf"/>
</dbReference>
<sequence>MNFIDLIFGGGIIGGVLGLIVFFFLIGFLKYVIRVTLPDKILVVTGRRKKFKGGKRFGFTVERGRTHVYPYINQVGYLDLGILPINVRVEGVNSANGITLGADATACVCIDDDNEPMLYSAVERLMGKDREQIHTQIRQTLVGNFRGALNKATPLQAIGMEESLEELESAEERSPEGASEDPGEVLIDLTGAKTPTGERPSETRKIMKGERAEFRSDLLKDINDDISHFGMKVVSVSLQRIWDNSNYIANLAQKTLSLKRQAVEIQEKRLRAKAEQAESDAERRKSVAKSQAEERILKTKEKVEVFRRESEAQIQQARLEADNEIAEAQNKGEREVQEQMVELQKLKNRSYVLLEAEARQKATQIIAQGEKEAVNIREKVRNHILRQKADMLIESGDVGKVVLFIQQQLPHLFEAYRQYAEGLSVESFVVMDEKRGFNGAVNRGPAAFVDFLQYLEQGLGVSVRGLLQYSNAHTAHNTSERKEASQ</sequence>
<evidence type="ECO:0000256" key="2">
    <source>
        <dbReference type="SAM" id="MobiDB-lite"/>
    </source>
</evidence>
<feature type="region of interest" description="Disordered" evidence="2">
    <location>
        <begin position="164"/>
        <end position="204"/>
    </location>
</feature>
<feature type="transmembrane region" description="Helical" evidence="3">
    <location>
        <begin position="6"/>
        <end position="33"/>
    </location>
</feature>
<feature type="coiled-coil region" evidence="1">
    <location>
        <begin position="248"/>
        <end position="349"/>
    </location>
</feature>
<dbReference type="CDD" id="cd06503">
    <property type="entry name" value="ATP-synt_Fo_b"/>
    <property type="match status" value="1"/>
</dbReference>
<evidence type="ECO:0000313" key="6">
    <source>
        <dbReference type="Proteomes" id="UP000649604"/>
    </source>
</evidence>
<feature type="domain" description="Band 7" evidence="4">
    <location>
        <begin position="38"/>
        <end position="164"/>
    </location>
</feature>
<keyword evidence="3" id="KW-0472">Membrane</keyword>
<dbReference type="EMBL" id="WJJP01000213">
    <property type="protein sequence ID" value="MBD3324300.1"/>
    <property type="molecule type" value="Genomic_DNA"/>
</dbReference>